<dbReference type="STRING" id="1052260.SAMN05660199_00402"/>
<organism evidence="1 2">
    <name type="scientific">Klenkia soli</name>
    <dbReference type="NCBI Taxonomy" id="1052260"/>
    <lineage>
        <taxon>Bacteria</taxon>
        <taxon>Bacillati</taxon>
        <taxon>Actinomycetota</taxon>
        <taxon>Actinomycetes</taxon>
        <taxon>Geodermatophilales</taxon>
        <taxon>Geodermatophilaceae</taxon>
        <taxon>Klenkia</taxon>
    </lineage>
</organism>
<dbReference type="OrthoDB" id="3689408at2"/>
<dbReference type="RefSeq" id="WP_091238620.1">
    <property type="nucleotide sequence ID" value="NZ_FNIR01000001.1"/>
</dbReference>
<proteinExistence type="predicted"/>
<evidence type="ECO:0000313" key="1">
    <source>
        <dbReference type="EMBL" id="SDN61031.1"/>
    </source>
</evidence>
<keyword evidence="2" id="KW-1185">Reference proteome</keyword>
<dbReference type="EMBL" id="FNIR01000001">
    <property type="protein sequence ID" value="SDN61031.1"/>
    <property type="molecule type" value="Genomic_DNA"/>
</dbReference>
<name>A0A1H0CTM2_9ACTN</name>
<dbReference type="AlphaFoldDB" id="A0A1H0CTM2"/>
<gene>
    <name evidence="1" type="ORF">SAMN05660199_00402</name>
</gene>
<accession>A0A1H0CTM2</accession>
<sequence>MTDDELLDSLARMWTEVDPVPPGLVDDVLAGLAAATGDDDVELFELLGAVDTPADLRAGEPVPALRFSRYGLEMLVRVTADGDRRRLDGWLAPGGPGTAVLRGAGAELSAPIGPTGRFEFPDALAGPAVLEVRLPADAGRSRRVVTPSFVV</sequence>
<dbReference type="Proteomes" id="UP000199088">
    <property type="component" value="Unassembled WGS sequence"/>
</dbReference>
<protein>
    <submittedName>
        <fullName evidence="1">Uncharacterized protein</fullName>
    </submittedName>
</protein>
<evidence type="ECO:0000313" key="2">
    <source>
        <dbReference type="Proteomes" id="UP000199088"/>
    </source>
</evidence>
<reference evidence="2" key="1">
    <citation type="submission" date="2016-10" db="EMBL/GenBank/DDBJ databases">
        <authorList>
            <person name="Varghese N."/>
            <person name="Submissions S."/>
        </authorList>
    </citation>
    <scope>NUCLEOTIDE SEQUENCE [LARGE SCALE GENOMIC DNA]</scope>
    <source>
        <strain evidence="2">DSM 45843</strain>
    </source>
</reference>